<dbReference type="CDD" id="cd14748">
    <property type="entry name" value="PBP2_UgpB"/>
    <property type="match status" value="1"/>
</dbReference>
<dbReference type="Gene3D" id="3.40.190.10">
    <property type="entry name" value="Periplasmic binding protein-like II"/>
    <property type="match status" value="1"/>
</dbReference>
<dbReference type="InterPro" id="IPR050490">
    <property type="entry name" value="Bact_solute-bd_prot1"/>
</dbReference>
<dbReference type="PANTHER" id="PTHR43649:SF12">
    <property type="entry name" value="DIACETYLCHITOBIOSE BINDING PROTEIN DASA"/>
    <property type="match status" value="1"/>
</dbReference>
<evidence type="ECO:0000313" key="1">
    <source>
        <dbReference type="EMBL" id="SSC14245.1"/>
    </source>
</evidence>
<dbReference type="Pfam" id="PF01547">
    <property type="entry name" value="SBP_bac_1"/>
    <property type="match status" value="1"/>
</dbReference>
<dbReference type="SUPFAM" id="SSF53850">
    <property type="entry name" value="Periplasmic binding protein-like II"/>
    <property type="match status" value="1"/>
</dbReference>
<accession>A0A7Z7LHV0</accession>
<protein>
    <submittedName>
        <fullName evidence="1">Putative Bacterial extracellular solute-binding protein</fullName>
    </submittedName>
</protein>
<dbReference type="EMBL" id="LS974202">
    <property type="protein sequence ID" value="SSC14245.1"/>
    <property type="molecule type" value="Genomic_DNA"/>
</dbReference>
<dbReference type="KEGG" id="minf:MESINF_2805"/>
<dbReference type="Proteomes" id="UP000250796">
    <property type="component" value="Chromosome MESINF"/>
</dbReference>
<sequence>MKRVLSILFMVVLLVSPIIAKTTITHWMHYSPARVELILEMAEEFMAANPDIEIELQAIPEGEYKTKLLAALAAGSGPDVAQIPSNAMTEFYNYGLIQPFPESVVTPESIINDYIPAAVEKLVIEGEVYGVPTDVQTIVLFYNPVLFEAAGLDPNRPPQDWNELIEYARKTTIWQDGKMVQSGWGIAGYHPVVETFMRQAGATFWDESGEKIVFEEAQLEALKFITDAVKVEKVYVPEFGSRWTGFKQIKQAMVFGHGAMVGSFLSTGSKDLVFKTALAPAHPVTGSRANVITNWALVIMSDADNSEAAAKWLTYITSADAQKKWMLKTGELPSLKKVLEDPELLSNDLYVPIFESLKYAVPTFSRGWADPASELREIAYNEIINNNMDPKAALEKAIKEINIYLEETFSQF</sequence>
<reference evidence="1 2" key="1">
    <citation type="submission" date="2017-01" db="EMBL/GenBank/DDBJ databases">
        <authorList>
            <person name="Erauso G."/>
        </authorList>
    </citation>
    <scope>NUCLEOTIDE SEQUENCE [LARGE SCALE GENOMIC DNA]</scope>
    <source>
        <strain evidence="1">MESINF1</strain>
    </source>
</reference>
<keyword evidence="2" id="KW-1185">Reference proteome</keyword>
<proteinExistence type="predicted"/>
<name>A0A7Z7LHV0_9BACT</name>
<dbReference type="RefSeq" id="WP_169700655.1">
    <property type="nucleotide sequence ID" value="NZ_LS974202.1"/>
</dbReference>
<gene>
    <name evidence="1" type="ORF">MESINF_2805</name>
</gene>
<evidence type="ECO:0000313" key="2">
    <source>
        <dbReference type="Proteomes" id="UP000250796"/>
    </source>
</evidence>
<dbReference type="AlphaFoldDB" id="A0A7Z7LHV0"/>
<organism evidence="1 2">
    <name type="scientific">Mesotoga infera</name>
    <dbReference type="NCBI Taxonomy" id="1236046"/>
    <lineage>
        <taxon>Bacteria</taxon>
        <taxon>Thermotogati</taxon>
        <taxon>Thermotogota</taxon>
        <taxon>Thermotogae</taxon>
        <taxon>Kosmotogales</taxon>
        <taxon>Kosmotogaceae</taxon>
        <taxon>Mesotoga</taxon>
    </lineage>
</organism>
<dbReference type="PANTHER" id="PTHR43649">
    <property type="entry name" value="ARABINOSE-BINDING PROTEIN-RELATED"/>
    <property type="match status" value="1"/>
</dbReference>
<dbReference type="InterPro" id="IPR006059">
    <property type="entry name" value="SBP"/>
</dbReference>